<evidence type="ECO:0000259" key="4">
    <source>
        <dbReference type="Pfam" id="PF14226"/>
    </source>
</evidence>
<reference evidence="5" key="1">
    <citation type="submission" date="2012-05" db="EMBL/GenBank/DDBJ databases">
        <authorList>
            <person name="Krishnakumar V."/>
            <person name="Cheung F."/>
            <person name="Xiao Y."/>
            <person name="Chan A."/>
            <person name="Moskal W.A."/>
            <person name="Town C.D."/>
        </authorList>
    </citation>
    <scope>NUCLEOTIDE SEQUENCE</scope>
</reference>
<dbReference type="GO" id="GO:0016491">
    <property type="term" value="F:oxidoreductase activity"/>
    <property type="evidence" value="ECO:0007669"/>
    <property type="project" value="UniProtKB-KW"/>
</dbReference>
<dbReference type="GO" id="GO:0046872">
    <property type="term" value="F:metal ion binding"/>
    <property type="evidence" value="ECO:0007669"/>
    <property type="project" value="UniProtKB-KW"/>
</dbReference>
<dbReference type="EMBL" id="BT140081">
    <property type="protein sequence ID" value="AFK39876.1"/>
    <property type="molecule type" value="mRNA"/>
</dbReference>
<dbReference type="SUPFAM" id="SSF51197">
    <property type="entry name" value="Clavaminate synthase-like"/>
    <property type="match status" value="1"/>
</dbReference>
<keyword evidence="3" id="KW-0408">Iron</keyword>
<evidence type="ECO:0000313" key="5">
    <source>
        <dbReference type="EMBL" id="AFK39876.1"/>
    </source>
</evidence>
<dbReference type="InterPro" id="IPR026992">
    <property type="entry name" value="DIOX_N"/>
</dbReference>
<sequence>MVVTTTENLGPGSDTVSTDYDRKSELKAFDDSKAGVQGLVENGVTKVPRMFYCGQSNNLSDGSTSSGDSNSKLSVPTIDLTGIIHGDDHLLRDEAVEKVRHACEKWGFFQVTNHGIPTHVLDEMIQGTCRFHQQDANVRKQYYTRDLSSRKVVYLSNFTLYQDPSADWRDTLACFWAPHPPKPEELPAVCSDVVIEYSTKVMALASDLLELMSEALGLNRFT</sequence>
<evidence type="ECO:0000256" key="2">
    <source>
        <dbReference type="ARBA" id="ARBA00023002"/>
    </source>
</evidence>
<accession>I3SHY4</accession>
<dbReference type="Gene3D" id="2.60.120.330">
    <property type="entry name" value="B-lactam Antibiotic, Isopenicillin N Synthase, Chain"/>
    <property type="match status" value="1"/>
</dbReference>
<evidence type="ECO:0000256" key="1">
    <source>
        <dbReference type="ARBA" id="ARBA00022723"/>
    </source>
</evidence>
<dbReference type="InterPro" id="IPR027443">
    <property type="entry name" value="IPNS-like_sf"/>
</dbReference>
<proteinExistence type="evidence at transcript level"/>
<name>I3SHY4_LOTJA</name>
<keyword evidence="1" id="KW-0479">Metal-binding</keyword>
<dbReference type="PANTHER" id="PTHR10209">
    <property type="entry name" value="OXIDOREDUCTASE, 2OG-FE II OXYGENASE FAMILY PROTEIN"/>
    <property type="match status" value="1"/>
</dbReference>
<dbReference type="AlphaFoldDB" id="I3SHY4"/>
<organism evidence="5">
    <name type="scientific">Lotus japonicus</name>
    <name type="common">Lotus corniculatus var. japonicus</name>
    <dbReference type="NCBI Taxonomy" id="34305"/>
    <lineage>
        <taxon>Eukaryota</taxon>
        <taxon>Viridiplantae</taxon>
        <taxon>Streptophyta</taxon>
        <taxon>Embryophyta</taxon>
        <taxon>Tracheophyta</taxon>
        <taxon>Spermatophyta</taxon>
        <taxon>Magnoliopsida</taxon>
        <taxon>eudicotyledons</taxon>
        <taxon>Gunneridae</taxon>
        <taxon>Pentapetalae</taxon>
        <taxon>rosids</taxon>
        <taxon>fabids</taxon>
        <taxon>Fabales</taxon>
        <taxon>Fabaceae</taxon>
        <taxon>Papilionoideae</taxon>
        <taxon>50 kb inversion clade</taxon>
        <taxon>NPAAA clade</taxon>
        <taxon>Hologalegina</taxon>
        <taxon>robinioid clade</taxon>
        <taxon>Loteae</taxon>
        <taxon>Lotus</taxon>
    </lineage>
</organism>
<feature type="domain" description="Non-haem dioxygenase N-terminal" evidence="4">
    <location>
        <begin position="75"/>
        <end position="177"/>
    </location>
</feature>
<dbReference type="PANTHER" id="PTHR10209:SF672">
    <property type="entry name" value="2-OXOGLUTARATE-DEPENDENT DIOXYGENASE"/>
    <property type="match status" value="1"/>
</dbReference>
<dbReference type="Pfam" id="PF14226">
    <property type="entry name" value="DIOX_N"/>
    <property type="match status" value="1"/>
</dbReference>
<evidence type="ECO:0000256" key="3">
    <source>
        <dbReference type="ARBA" id="ARBA00023004"/>
    </source>
</evidence>
<keyword evidence="2" id="KW-0560">Oxidoreductase</keyword>
<protein>
    <recommendedName>
        <fullName evidence="4">Non-haem dioxygenase N-terminal domain-containing protein</fullName>
    </recommendedName>
</protein>